<dbReference type="AlphaFoldDB" id="A0A518DJW2"/>
<evidence type="ECO:0000256" key="4">
    <source>
        <dbReference type="ARBA" id="ARBA00022795"/>
    </source>
</evidence>
<dbReference type="InterPro" id="IPR036584">
    <property type="entry name" value="FliS_sf"/>
</dbReference>
<keyword evidence="4" id="KW-1005">Bacterial flagellum biogenesis</keyword>
<evidence type="ECO:0000313" key="6">
    <source>
        <dbReference type="EMBL" id="QDU91732.1"/>
    </source>
</evidence>
<keyword evidence="6" id="KW-0969">Cilium</keyword>
<dbReference type="RefSeq" id="WP_145291888.1">
    <property type="nucleotide sequence ID" value="NZ_CP036291.1"/>
</dbReference>
<dbReference type="PANTHER" id="PTHR34773">
    <property type="entry name" value="FLAGELLAR SECRETION CHAPERONE FLIS"/>
    <property type="match status" value="1"/>
</dbReference>
<name>A0A518DJW2_9BACT</name>
<keyword evidence="6" id="KW-0966">Cell projection</keyword>
<evidence type="ECO:0000256" key="1">
    <source>
        <dbReference type="ARBA" id="ARBA00004514"/>
    </source>
</evidence>
<dbReference type="GO" id="GO:0071973">
    <property type="term" value="P:bacterial-type flagellum-dependent cell motility"/>
    <property type="evidence" value="ECO:0007669"/>
    <property type="project" value="TreeGrafter"/>
</dbReference>
<evidence type="ECO:0000256" key="3">
    <source>
        <dbReference type="ARBA" id="ARBA00022490"/>
    </source>
</evidence>
<dbReference type="OrthoDB" id="291236at2"/>
<gene>
    <name evidence="6" type="primary">fliS</name>
    <name evidence="6" type="ORF">Pla175_51630</name>
</gene>
<comment type="subcellular location">
    <subcellularLocation>
        <location evidence="1">Cytoplasm</location>
        <location evidence="1">Cytosol</location>
    </subcellularLocation>
</comment>
<reference evidence="6 7" key="1">
    <citation type="submission" date="2019-02" db="EMBL/GenBank/DDBJ databases">
        <title>Deep-cultivation of Planctomycetes and their phenomic and genomic characterization uncovers novel biology.</title>
        <authorList>
            <person name="Wiegand S."/>
            <person name="Jogler M."/>
            <person name="Boedeker C."/>
            <person name="Pinto D."/>
            <person name="Vollmers J."/>
            <person name="Rivas-Marin E."/>
            <person name="Kohn T."/>
            <person name="Peeters S.H."/>
            <person name="Heuer A."/>
            <person name="Rast P."/>
            <person name="Oberbeckmann S."/>
            <person name="Bunk B."/>
            <person name="Jeske O."/>
            <person name="Meyerdierks A."/>
            <person name="Storesund J.E."/>
            <person name="Kallscheuer N."/>
            <person name="Luecker S."/>
            <person name="Lage O.M."/>
            <person name="Pohl T."/>
            <person name="Merkel B.J."/>
            <person name="Hornburger P."/>
            <person name="Mueller R.-W."/>
            <person name="Bruemmer F."/>
            <person name="Labrenz M."/>
            <person name="Spormann A.M."/>
            <person name="Op den Camp H."/>
            <person name="Overmann J."/>
            <person name="Amann R."/>
            <person name="Jetten M.S.M."/>
            <person name="Mascher T."/>
            <person name="Medema M.H."/>
            <person name="Devos D.P."/>
            <person name="Kaster A.-K."/>
            <person name="Ovreas L."/>
            <person name="Rohde M."/>
            <person name="Galperin M.Y."/>
            <person name="Jogler C."/>
        </authorList>
    </citation>
    <scope>NUCLEOTIDE SEQUENCE [LARGE SCALE GENOMIC DNA]</scope>
    <source>
        <strain evidence="6 7">Pla175</strain>
    </source>
</reference>
<keyword evidence="3" id="KW-0963">Cytoplasm</keyword>
<dbReference type="SUPFAM" id="SSF101116">
    <property type="entry name" value="Flagellar export chaperone FliS"/>
    <property type="match status" value="1"/>
</dbReference>
<dbReference type="Proteomes" id="UP000317429">
    <property type="component" value="Chromosome"/>
</dbReference>
<comment type="similarity">
    <text evidence="2">Belongs to the FliS family.</text>
</comment>
<evidence type="ECO:0000256" key="5">
    <source>
        <dbReference type="ARBA" id="ARBA00023186"/>
    </source>
</evidence>
<dbReference type="Gene3D" id="1.20.120.340">
    <property type="entry name" value="Flagellar protein FliS"/>
    <property type="match status" value="1"/>
</dbReference>
<keyword evidence="6" id="KW-0282">Flagellum</keyword>
<organism evidence="6 7">
    <name type="scientific">Pirellulimonas nuda</name>
    <dbReference type="NCBI Taxonomy" id="2528009"/>
    <lineage>
        <taxon>Bacteria</taxon>
        <taxon>Pseudomonadati</taxon>
        <taxon>Planctomycetota</taxon>
        <taxon>Planctomycetia</taxon>
        <taxon>Pirellulales</taxon>
        <taxon>Lacipirellulaceae</taxon>
        <taxon>Pirellulimonas</taxon>
    </lineage>
</organism>
<dbReference type="PANTHER" id="PTHR34773:SF1">
    <property type="entry name" value="FLAGELLAR SECRETION CHAPERONE FLIS"/>
    <property type="match status" value="1"/>
</dbReference>
<dbReference type="CDD" id="cd16098">
    <property type="entry name" value="FliS"/>
    <property type="match status" value="1"/>
</dbReference>
<dbReference type="EMBL" id="CP036291">
    <property type="protein sequence ID" value="QDU91732.1"/>
    <property type="molecule type" value="Genomic_DNA"/>
</dbReference>
<dbReference type="KEGG" id="pnd:Pla175_51630"/>
<evidence type="ECO:0000313" key="7">
    <source>
        <dbReference type="Proteomes" id="UP000317429"/>
    </source>
</evidence>
<dbReference type="NCBIfam" id="TIGR00208">
    <property type="entry name" value="fliS"/>
    <property type="match status" value="1"/>
</dbReference>
<dbReference type="InterPro" id="IPR003713">
    <property type="entry name" value="FliS"/>
</dbReference>
<keyword evidence="7" id="KW-1185">Reference proteome</keyword>
<keyword evidence="5" id="KW-0143">Chaperone</keyword>
<dbReference type="Pfam" id="PF02561">
    <property type="entry name" value="FliS"/>
    <property type="match status" value="1"/>
</dbReference>
<protein>
    <submittedName>
        <fullName evidence="6">Flagellar protein FliS</fullName>
    </submittedName>
</protein>
<dbReference type="GO" id="GO:0044780">
    <property type="term" value="P:bacterial-type flagellum assembly"/>
    <property type="evidence" value="ECO:0007669"/>
    <property type="project" value="InterPro"/>
</dbReference>
<sequence>MKPDYLESKVNTASPAQLHLMLIEGAVRFARQAEQAMLRDEEVRANSSLTKVIDIVAEMLAGVRHADTEINRRLEELYQFVFATAVSAYVNFDSNKLADVLRVLEFERETWRLACERTQAADGPKGAPIPAAHLPRVDAPTGVSFQV</sequence>
<dbReference type="GO" id="GO:0005829">
    <property type="term" value="C:cytosol"/>
    <property type="evidence" value="ECO:0007669"/>
    <property type="project" value="UniProtKB-SubCell"/>
</dbReference>
<proteinExistence type="inferred from homology"/>
<evidence type="ECO:0000256" key="2">
    <source>
        <dbReference type="ARBA" id="ARBA00008787"/>
    </source>
</evidence>
<accession>A0A518DJW2</accession>